<dbReference type="InterPro" id="IPR012171">
    <property type="entry name" value="Fatty_acid_desaturase"/>
</dbReference>
<dbReference type="GO" id="GO:0016491">
    <property type="term" value="F:oxidoreductase activity"/>
    <property type="evidence" value="ECO:0007669"/>
    <property type="project" value="UniProtKB-KW"/>
</dbReference>
<feature type="transmembrane region" description="Helical" evidence="1">
    <location>
        <begin position="101"/>
        <end position="120"/>
    </location>
</feature>
<evidence type="ECO:0000259" key="2">
    <source>
        <dbReference type="Pfam" id="PF00487"/>
    </source>
</evidence>
<evidence type="ECO:0000256" key="1">
    <source>
        <dbReference type="SAM" id="Phobius"/>
    </source>
</evidence>
<protein>
    <submittedName>
        <fullName evidence="3">Acyl-CoA desaturase</fullName>
        <ecNumber evidence="3">1.14.19.-</ecNumber>
    </submittedName>
</protein>
<reference evidence="3 4" key="1">
    <citation type="submission" date="2024-06" db="EMBL/GenBank/DDBJ databases">
        <title>The Natural Products Discovery Center: Release of the First 8490 Sequenced Strains for Exploring Actinobacteria Biosynthetic Diversity.</title>
        <authorList>
            <person name="Kalkreuter E."/>
            <person name="Kautsar S.A."/>
            <person name="Yang D."/>
            <person name="Bader C.D."/>
            <person name="Teijaro C.N."/>
            <person name="Fluegel L."/>
            <person name="Davis C.M."/>
            <person name="Simpson J.R."/>
            <person name="Lauterbach L."/>
            <person name="Steele A.D."/>
            <person name="Gui C."/>
            <person name="Meng S."/>
            <person name="Li G."/>
            <person name="Viehrig K."/>
            <person name="Ye F."/>
            <person name="Su P."/>
            <person name="Kiefer A.F."/>
            <person name="Nichols A."/>
            <person name="Cepeda A.J."/>
            <person name="Yan W."/>
            <person name="Fan B."/>
            <person name="Jiang Y."/>
            <person name="Adhikari A."/>
            <person name="Zheng C.-J."/>
            <person name="Schuster L."/>
            <person name="Cowan T.M."/>
            <person name="Smanski M.J."/>
            <person name="Chevrette M.G."/>
            <person name="De Carvalho L.P.S."/>
            <person name="Shen B."/>
        </authorList>
    </citation>
    <scope>NUCLEOTIDE SEQUENCE [LARGE SCALE GENOMIC DNA]</scope>
    <source>
        <strain evidence="3 4">NPDC019434</strain>
    </source>
</reference>
<comment type="caution">
    <text evidence="3">The sequence shown here is derived from an EMBL/GenBank/DDBJ whole genome shotgun (WGS) entry which is preliminary data.</text>
</comment>
<dbReference type="Proteomes" id="UP001550535">
    <property type="component" value="Unassembled WGS sequence"/>
</dbReference>
<evidence type="ECO:0000313" key="3">
    <source>
        <dbReference type="EMBL" id="MEU2126586.1"/>
    </source>
</evidence>
<keyword evidence="1" id="KW-0472">Membrane</keyword>
<dbReference type="PANTHER" id="PTHR19353:SF19">
    <property type="entry name" value="DELTA(5) FATTY ACID DESATURASE C-RELATED"/>
    <property type="match status" value="1"/>
</dbReference>
<dbReference type="PANTHER" id="PTHR19353">
    <property type="entry name" value="FATTY ACID DESATURASE 2"/>
    <property type="match status" value="1"/>
</dbReference>
<keyword evidence="3" id="KW-0560">Oxidoreductase</keyword>
<dbReference type="RefSeq" id="WP_357993778.1">
    <property type="nucleotide sequence ID" value="NZ_JBEYBR010000161.1"/>
</dbReference>
<feature type="transmembrane region" description="Helical" evidence="1">
    <location>
        <begin position="165"/>
        <end position="184"/>
    </location>
</feature>
<accession>A0ABV2XL22</accession>
<feature type="domain" description="Fatty acid desaturase" evidence="2">
    <location>
        <begin position="64"/>
        <end position="320"/>
    </location>
</feature>
<dbReference type="CDD" id="cd03506">
    <property type="entry name" value="Delta6-FADS-like"/>
    <property type="match status" value="1"/>
</dbReference>
<keyword evidence="1" id="KW-0812">Transmembrane</keyword>
<evidence type="ECO:0000313" key="4">
    <source>
        <dbReference type="Proteomes" id="UP001550535"/>
    </source>
</evidence>
<dbReference type="PIRSF" id="PIRSF015921">
    <property type="entry name" value="FA_sphinglp_des"/>
    <property type="match status" value="1"/>
</dbReference>
<feature type="transmembrane region" description="Helical" evidence="1">
    <location>
        <begin position="196"/>
        <end position="217"/>
    </location>
</feature>
<keyword evidence="4" id="KW-1185">Reference proteome</keyword>
<gene>
    <name evidence="3" type="ORF">ABZ507_32735</name>
</gene>
<dbReference type="EC" id="1.14.19.-" evidence="3"/>
<proteinExistence type="predicted"/>
<dbReference type="EMBL" id="JBEYBR010000161">
    <property type="protein sequence ID" value="MEU2126586.1"/>
    <property type="molecule type" value="Genomic_DNA"/>
</dbReference>
<keyword evidence="1" id="KW-1133">Transmembrane helix</keyword>
<dbReference type="InterPro" id="IPR005804">
    <property type="entry name" value="FA_desaturase_dom"/>
</dbReference>
<dbReference type="Pfam" id="PF00487">
    <property type="entry name" value="FA_desaturase"/>
    <property type="match status" value="1"/>
</dbReference>
<name>A0ABV2XL22_9NOCA</name>
<sequence length="357" mass="39091">MPRSAAADTIGPLPARGSEYAVLMRRVRGAGLLERRLRYYVWKGAATAVAFAAGWAAFFVIGDSWWQLGTAVFLAVVFAQLAFLGHDAGHRQIFAGRRADYLFGVIAGNLGIGVSIGWWVSNHNRHHAHPNAEGSDPDVMGVLAHSGDRARTGTGIRRLIFRYQAWLFFPMLLLEAGSLHYASVRAVLRWPIPHRVLEGALLAAHTAGYLATVFLVLPPGKALVFLAVQQGLFGFYMGCTFAPNHKGMEVLAEGSSTDFLRRQVLTSRNVRGGLLIDTVLGGLNYQIEHHLFPSMPRPNLRRAKPMVEQFCLELDVPYCETGLADSYRQALRHLDTVGRLARPPAPAAADSGDTAKQ</sequence>
<feature type="transmembrane region" description="Helical" evidence="1">
    <location>
        <begin position="68"/>
        <end position="89"/>
    </location>
</feature>
<organism evidence="3 4">
    <name type="scientific">Nocardia niwae</name>
    <dbReference type="NCBI Taxonomy" id="626084"/>
    <lineage>
        <taxon>Bacteria</taxon>
        <taxon>Bacillati</taxon>
        <taxon>Actinomycetota</taxon>
        <taxon>Actinomycetes</taxon>
        <taxon>Mycobacteriales</taxon>
        <taxon>Nocardiaceae</taxon>
        <taxon>Nocardia</taxon>
    </lineage>
</organism>
<feature type="transmembrane region" description="Helical" evidence="1">
    <location>
        <begin position="40"/>
        <end position="62"/>
    </location>
</feature>